<comment type="subcellular location">
    <subcellularLocation>
        <location evidence="1">Cell membrane</location>
        <topology evidence="1">Lipid-anchor</topology>
        <topology evidence="1">GPI-anchor</topology>
    </subcellularLocation>
</comment>
<keyword evidence="7" id="KW-0325">Glycoprotein</keyword>
<evidence type="ECO:0000313" key="14">
    <source>
        <dbReference type="RefSeq" id="XP_010432968.1"/>
    </source>
</evidence>
<evidence type="ECO:0000256" key="2">
    <source>
        <dbReference type="ARBA" id="ARBA00022475"/>
    </source>
</evidence>
<dbReference type="PROSITE" id="PS51485">
    <property type="entry name" value="PHYTOCYANIN"/>
    <property type="match status" value="1"/>
</dbReference>
<accession>A0ABM0TXR3</accession>
<protein>
    <submittedName>
        <fullName evidence="14">Early nodulin-like protein 1</fullName>
    </submittedName>
</protein>
<keyword evidence="5" id="KW-0472">Membrane</keyword>
<proteinExistence type="inferred from homology"/>
<gene>
    <name evidence="14" type="primary">LOC104717133</name>
</gene>
<dbReference type="Pfam" id="PF02298">
    <property type="entry name" value="Cu_bind_like"/>
    <property type="match status" value="1"/>
</dbReference>
<evidence type="ECO:0000259" key="12">
    <source>
        <dbReference type="PROSITE" id="PS51485"/>
    </source>
</evidence>
<dbReference type="Proteomes" id="UP000694864">
    <property type="component" value="Chromosome 10"/>
</dbReference>
<organism evidence="13 14">
    <name type="scientific">Camelina sativa</name>
    <name type="common">False flax</name>
    <name type="synonym">Myagrum sativum</name>
    <dbReference type="NCBI Taxonomy" id="90675"/>
    <lineage>
        <taxon>Eukaryota</taxon>
        <taxon>Viridiplantae</taxon>
        <taxon>Streptophyta</taxon>
        <taxon>Embryophyta</taxon>
        <taxon>Tracheophyta</taxon>
        <taxon>Spermatophyta</taxon>
        <taxon>Magnoliopsida</taxon>
        <taxon>eudicotyledons</taxon>
        <taxon>Gunneridae</taxon>
        <taxon>Pentapetalae</taxon>
        <taxon>rosids</taxon>
        <taxon>malvids</taxon>
        <taxon>Brassicales</taxon>
        <taxon>Brassicaceae</taxon>
        <taxon>Camelineae</taxon>
        <taxon>Camelina</taxon>
    </lineage>
</organism>
<dbReference type="RefSeq" id="XP_010432968.1">
    <property type="nucleotide sequence ID" value="XM_010434666.2"/>
</dbReference>
<evidence type="ECO:0000256" key="9">
    <source>
        <dbReference type="ARBA" id="ARBA00035011"/>
    </source>
</evidence>
<feature type="signal peptide" evidence="11">
    <location>
        <begin position="1"/>
        <end position="21"/>
    </location>
</feature>
<dbReference type="SUPFAM" id="SSF49503">
    <property type="entry name" value="Cupredoxins"/>
    <property type="match status" value="1"/>
</dbReference>
<keyword evidence="6" id="KW-1015">Disulfide bond</keyword>
<dbReference type="PANTHER" id="PTHR33021:SF540">
    <property type="entry name" value="EARLY NODULIN-LIKE PROTEIN 12"/>
    <property type="match status" value="1"/>
</dbReference>
<evidence type="ECO:0000256" key="3">
    <source>
        <dbReference type="ARBA" id="ARBA00022622"/>
    </source>
</evidence>
<evidence type="ECO:0000256" key="4">
    <source>
        <dbReference type="ARBA" id="ARBA00022729"/>
    </source>
</evidence>
<keyword evidence="8" id="KW-0449">Lipoprotein</keyword>
<dbReference type="Gene3D" id="2.60.40.420">
    <property type="entry name" value="Cupredoxins - blue copper proteins"/>
    <property type="match status" value="1"/>
</dbReference>
<keyword evidence="4 11" id="KW-0732">Signal</keyword>
<evidence type="ECO:0000256" key="6">
    <source>
        <dbReference type="ARBA" id="ARBA00023157"/>
    </source>
</evidence>
<sequence length="180" mass="19091">MGIIVPILTLVFLLFAKVSHGASTPRVILVGGSVGAWKVPDSPNNTLNHWAENTRFKVGDFLVWKYDMKVDSVLEVTKEDYDSCNTAKPLKQYKDGHTEVHLDKSGPYFFISGAPGNCAKGEKITLVVLSERPSGDGSVAPKASPVSPTAPAPAPHNAAGGMKVASGWFLTTVVIGLAMA</sequence>
<evidence type="ECO:0000256" key="8">
    <source>
        <dbReference type="ARBA" id="ARBA00023288"/>
    </source>
</evidence>
<feature type="chain" id="PRO_5045625031" evidence="11">
    <location>
        <begin position="22"/>
        <end position="180"/>
    </location>
</feature>
<dbReference type="CDD" id="cd11019">
    <property type="entry name" value="OsENODL1_like"/>
    <property type="match status" value="1"/>
</dbReference>
<dbReference type="InterPro" id="IPR041846">
    <property type="entry name" value="ENL_dom"/>
</dbReference>
<evidence type="ECO:0000256" key="10">
    <source>
        <dbReference type="SAM" id="MobiDB-lite"/>
    </source>
</evidence>
<keyword evidence="3" id="KW-0336">GPI-anchor</keyword>
<feature type="region of interest" description="Disordered" evidence="10">
    <location>
        <begin position="135"/>
        <end position="157"/>
    </location>
</feature>
<dbReference type="InterPro" id="IPR039391">
    <property type="entry name" value="Phytocyanin-like"/>
</dbReference>
<comment type="similarity">
    <text evidence="9">Belongs to the early nodulin-like (ENODL) family.</text>
</comment>
<evidence type="ECO:0000313" key="13">
    <source>
        <dbReference type="Proteomes" id="UP000694864"/>
    </source>
</evidence>
<keyword evidence="13" id="KW-1185">Reference proteome</keyword>
<dbReference type="InterPro" id="IPR003245">
    <property type="entry name" value="Phytocyanin_dom"/>
</dbReference>
<reference evidence="14" key="2">
    <citation type="submission" date="2025-08" db="UniProtKB">
        <authorList>
            <consortium name="RefSeq"/>
        </authorList>
    </citation>
    <scope>IDENTIFICATION</scope>
    <source>
        <tissue evidence="14">Leaf</tissue>
    </source>
</reference>
<feature type="compositionally biased region" description="Low complexity" evidence="10">
    <location>
        <begin position="138"/>
        <end position="147"/>
    </location>
</feature>
<evidence type="ECO:0000256" key="1">
    <source>
        <dbReference type="ARBA" id="ARBA00004609"/>
    </source>
</evidence>
<keyword evidence="2" id="KW-1003">Cell membrane</keyword>
<evidence type="ECO:0000256" key="11">
    <source>
        <dbReference type="SAM" id="SignalP"/>
    </source>
</evidence>
<name>A0ABM0TXR3_CAMSA</name>
<dbReference type="GeneID" id="104717133"/>
<evidence type="ECO:0000256" key="5">
    <source>
        <dbReference type="ARBA" id="ARBA00023136"/>
    </source>
</evidence>
<reference evidence="13" key="1">
    <citation type="journal article" date="2014" name="Nat. Commun.">
        <title>The emerging biofuel crop Camelina sativa retains a highly undifferentiated hexaploid genome structure.</title>
        <authorList>
            <person name="Kagale S."/>
            <person name="Koh C."/>
            <person name="Nixon J."/>
            <person name="Bollina V."/>
            <person name="Clarke W.E."/>
            <person name="Tuteja R."/>
            <person name="Spillane C."/>
            <person name="Robinson S.J."/>
            <person name="Links M.G."/>
            <person name="Clarke C."/>
            <person name="Higgins E.E."/>
            <person name="Huebert T."/>
            <person name="Sharpe A.G."/>
            <person name="Parkin I.A."/>
        </authorList>
    </citation>
    <scope>NUCLEOTIDE SEQUENCE [LARGE SCALE GENOMIC DNA]</scope>
    <source>
        <strain evidence="13">cv. DH55</strain>
    </source>
</reference>
<feature type="domain" description="Phytocyanin" evidence="12">
    <location>
        <begin position="26"/>
        <end position="130"/>
    </location>
</feature>
<evidence type="ECO:0000256" key="7">
    <source>
        <dbReference type="ARBA" id="ARBA00023180"/>
    </source>
</evidence>
<dbReference type="InterPro" id="IPR008972">
    <property type="entry name" value="Cupredoxin"/>
</dbReference>
<dbReference type="PANTHER" id="PTHR33021">
    <property type="entry name" value="BLUE COPPER PROTEIN"/>
    <property type="match status" value="1"/>
</dbReference>